<evidence type="ECO:0000256" key="1">
    <source>
        <dbReference type="ARBA" id="ARBA00008455"/>
    </source>
</evidence>
<dbReference type="PANTHER" id="PTHR12411">
    <property type="entry name" value="CYSTEINE PROTEASE FAMILY C1-RELATED"/>
    <property type="match status" value="1"/>
</dbReference>
<dbReference type="InterPro" id="IPR000169">
    <property type="entry name" value="Pept_cys_AS"/>
</dbReference>
<keyword evidence="2" id="KW-0645">Protease</keyword>
<keyword evidence="5" id="KW-0865">Zymogen</keyword>
<evidence type="ECO:0000256" key="6">
    <source>
        <dbReference type="ARBA" id="ARBA00023157"/>
    </source>
</evidence>
<dbReference type="Pfam" id="PF00112">
    <property type="entry name" value="Peptidase_C1"/>
    <property type="match status" value="1"/>
</dbReference>
<dbReference type="InterPro" id="IPR025661">
    <property type="entry name" value="Pept_asp_AS"/>
</dbReference>
<evidence type="ECO:0000256" key="7">
    <source>
        <dbReference type="SAM" id="Phobius"/>
    </source>
</evidence>
<comment type="similarity">
    <text evidence="1">Belongs to the peptidase C1 family.</text>
</comment>
<keyword evidence="7" id="KW-0812">Transmembrane</keyword>
<evidence type="ECO:0000256" key="3">
    <source>
        <dbReference type="ARBA" id="ARBA00022801"/>
    </source>
</evidence>
<name>A0ABM4BDN4_HYDVU</name>
<dbReference type="InterPro" id="IPR013201">
    <property type="entry name" value="Prot_inhib_I29"/>
</dbReference>
<dbReference type="PROSITE" id="PS00640">
    <property type="entry name" value="THIOL_PROTEASE_ASN"/>
    <property type="match status" value="1"/>
</dbReference>
<feature type="domain" description="Cathepsin propeptide inhibitor" evidence="9">
    <location>
        <begin position="322"/>
        <end position="378"/>
    </location>
</feature>
<dbReference type="Proteomes" id="UP001652625">
    <property type="component" value="Chromosome 02"/>
</dbReference>
<sequence length="629" mass="72877">MTNEERNNVEEAKKNFVLYSSFFCRCLILLLSTAGVVLVGQYQLAGSILFDHQNFVNKYRRELINDFKLKPKLIFPKSYHTTGVLKLPYGGIEEPFEAWYSRNNKMSRIDYYGGMDRTYQREDIGEFGFAAKVVPEYSEKKNKTFKGCLHHIGTKKFPIRAQSMVPSPKLFKFKGNFKLHDNTTCWKWEHTFTILTKVNSYTLYTTRSATPKPLLYEMMGYDTLLTSYYDKYILVYDSFNEWKFDFEIFEIPTELHCFEIESTDAKETSVASFNPMYEFISNHQNEPQDSTKNQPLINMSMFKTEHLQKNKTHFEFVVEILFSQFKNSFSKEYSNHTEHVKRKDIFRHNVRFINTINRKHLPYKLHVNHFADVTDNEMQRYKGLLNESYNDNNAKKFEPPNIDFSVTPIPRKLDWREYGAVTDVRSQGICGSCYAYAVTGAIEGALYLKTGDLVDLSEQQIIDCSWGFGNKGCKGGYPYRAIQWIMKHGGISTQESYGKYLAQEGYCHFKNTTVGAVISNYYNITSGNVTEVKMALALYGPVTVLINTQPRSFKFYNKGVYFDEDCDSRLDHAALLIGYGEENGEDYWLIKNSWSPSWGNNGFIKIATRNDNCGVTQKAVVLQMGKLDQ</sequence>
<evidence type="ECO:0000259" key="8">
    <source>
        <dbReference type="SMART" id="SM00645"/>
    </source>
</evidence>
<dbReference type="Pfam" id="PF08246">
    <property type="entry name" value="Inhibitor_I29"/>
    <property type="match status" value="1"/>
</dbReference>
<dbReference type="PROSITE" id="PS00139">
    <property type="entry name" value="THIOL_PROTEASE_CYS"/>
    <property type="match status" value="1"/>
</dbReference>
<dbReference type="CDD" id="cd02248">
    <property type="entry name" value="Peptidase_C1A"/>
    <property type="match status" value="1"/>
</dbReference>
<proteinExistence type="inferred from homology"/>
<organism evidence="10 11">
    <name type="scientific">Hydra vulgaris</name>
    <name type="common">Hydra</name>
    <name type="synonym">Hydra attenuata</name>
    <dbReference type="NCBI Taxonomy" id="6087"/>
    <lineage>
        <taxon>Eukaryota</taxon>
        <taxon>Metazoa</taxon>
        <taxon>Cnidaria</taxon>
        <taxon>Hydrozoa</taxon>
        <taxon>Hydroidolina</taxon>
        <taxon>Anthoathecata</taxon>
        <taxon>Aplanulata</taxon>
        <taxon>Hydridae</taxon>
        <taxon>Hydra</taxon>
    </lineage>
</organism>
<reference evidence="10" key="1">
    <citation type="submission" date="2025-05" db="UniProtKB">
        <authorList>
            <consortium name="RefSeq"/>
        </authorList>
    </citation>
    <scope>NUCLEOTIDE SEQUENCE [LARGE SCALE GENOMIC DNA]</scope>
</reference>
<keyword evidence="4" id="KW-0788">Thiol protease</keyword>
<evidence type="ECO:0000256" key="4">
    <source>
        <dbReference type="ARBA" id="ARBA00022807"/>
    </source>
</evidence>
<reference evidence="11" key="2">
    <citation type="submission" date="2025-08" db="UniProtKB">
        <authorList>
            <consortium name="RefSeq"/>
        </authorList>
    </citation>
    <scope>IDENTIFICATION</scope>
</reference>
<keyword evidence="10" id="KW-1185">Reference proteome</keyword>
<keyword evidence="7" id="KW-1133">Transmembrane helix</keyword>
<feature type="domain" description="Peptidase C1A papain C-terminal" evidence="8">
    <location>
        <begin position="409"/>
        <end position="623"/>
    </location>
</feature>
<dbReference type="InterPro" id="IPR039417">
    <property type="entry name" value="Peptidase_C1A_papain-like"/>
</dbReference>
<dbReference type="Gene3D" id="3.90.70.10">
    <property type="entry name" value="Cysteine proteinases"/>
    <property type="match status" value="1"/>
</dbReference>
<keyword evidence="6" id="KW-1015">Disulfide bond</keyword>
<dbReference type="RefSeq" id="XP_065647072.1">
    <property type="nucleotide sequence ID" value="XM_065791000.1"/>
</dbReference>
<evidence type="ECO:0000256" key="2">
    <source>
        <dbReference type="ARBA" id="ARBA00022670"/>
    </source>
</evidence>
<gene>
    <name evidence="11" type="primary">LOC100204117</name>
</gene>
<evidence type="ECO:0000313" key="11">
    <source>
        <dbReference type="RefSeq" id="XP_065647072.1"/>
    </source>
</evidence>
<keyword evidence="3" id="KW-0378">Hydrolase</keyword>
<dbReference type="InterPro" id="IPR038765">
    <property type="entry name" value="Papain-like_cys_pep_sf"/>
</dbReference>
<evidence type="ECO:0000313" key="10">
    <source>
        <dbReference type="Proteomes" id="UP001652625"/>
    </source>
</evidence>
<protein>
    <submittedName>
        <fullName evidence="11">Counting factor associated protein D isoform X5</fullName>
    </submittedName>
</protein>
<dbReference type="SMART" id="SM00848">
    <property type="entry name" value="Inhibitor_I29"/>
    <property type="match status" value="1"/>
</dbReference>
<evidence type="ECO:0000256" key="5">
    <source>
        <dbReference type="ARBA" id="ARBA00023145"/>
    </source>
</evidence>
<dbReference type="InterPro" id="IPR013128">
    <property type="entry name" value="Peptidase_C1A"/>
</dbReference>
<dbReference type="PRINTS" id="PR00705">
    <property type="entry name" value="PAPAIN"/>
</dbReference>
<accession>A0ABM4BDN4</accession>
<dbReference type="GeneID" id="100204117"/>
<keyword evidence="7" id="KW-0472">Membrane</keyword>
<dbReference type="SUPFAM" id="SSF54001">
    <property type="entry name" value="Cysteine proteinases"/>
    <property type="match status" value="1"/>
</dbReference>
<dbReference type="SMART" id="SM00645">
    <property type="entry name" value="Pept_C1"/>
    <property type="match status" value="1"/>
</dbReference>
<dbReference type="InterPro" id="IPR000668">
    <property type="entry name" value="Peptidase_C1A_C"/>
</dbReference>
<feature type="transmembrane region" description="Helical" evidence="7">
    <location>
        <begin position="16"/>
        <end position="39"/>
    </location>
</feature>
<evidence type="ECO:0000259" key="9">
    <source>
        <dbReference type="SMART" id="SM00848"/>
    </source>
</evidence>